<evidence type="ECO:0000313" key="3">
    <source>
        <dbReference type="Proteomes" id="UP000219329"/>
    </source>
</evidence>
<dbReference type="PANTHER" id="PTHR43283:SF7">
    <property type="entry name" value="BETA-LACTAMASE-RELATED DOMAIN-CONTAINING PROTEIN"/>
    <property type="match status" value="1"/>
</dbReference>
<evidence type="ECO:0000313" key="2">
    <source>
        <dbReference type="EMBL" id="PDH32414.1"/>
    </source>
</evidence>
<dbReference type="PANTHER" id="PTHR43283">
    <property type="entry name" value="BETA-LACTAMASE-RELATED"/>
    <property type="match status" value="1"/>
</dbReference>
<accession>A0A2A5W7Z1</accession>
<dbReference type="SUPFAM" id="SSF56601">
    <property type="entry name" value="beta-lactamase/transpeptidase-like"/>
    <property type="match status" value="1"/>
</dbReference>
<evidence type="ECO:0000259" key="1">
    <source>
        <dbReference type="Pfam" id="PF00144"/>
    </source>
</evidence>
<dbReference type="EMBL" id="NTJZ01000017">
    <property type="protein sequence ID" value="PDH32414.1"/>
    <property type="molecule type" value="Genomic_DNA"/>
</dbReference>
<sequence>MAILLPMQVLAQQEESYDYWQHQREMVRRGQHAIFMCNGLFTSERTLDQLYDWELEFFRDPIGNPSGGDYNVDWDKQAVEIGAPGAVPIMRAAFREGIGCVIMPPDQNLDDIDRLPELTLPYPPGDASRIPWPDGDLVEDSSLPANIDQSILQAASNWAFERPSDEQQTVSLLIVYKGQILHERYADGFDMTTRTRTWSTAKSIASTLIGMLVDDGRLELDEPLGFDWLPESRSPETDPRNDITLRHVLNMSSGLETVDNRGLEYAIGSGLSYWAGSSSVEGARSRAVIREPGTYWDYENYDTLLGVYAMKLALGGEREYAEFPRKALLDRIGMRNTLVSTDRFGDFVLSSQVYTNARDLARFGLLYLQGGVWNGERLISEDWIDFSRTPAPATAEIGNIYGGQWWLVPDNRADVPEDAYSTSGNRGQFTIVVPTHDLVIVRRGLDYGRQGFDRWGLTREVLKAIN</sequence>
<name>A0A2A5W7Z1_9GAMM</name>
<dbReference type="Proteomes" id="UP000219329">
    <property type="component" value="Unassembled WGS sequence"/>
</dbReference>
<gene>
    <name evidence="2" type="ORF">CNF02_12070</name>
</gene>
<dbReference type="Gene3D" id="3.40.710.10">
    <property type="entry name" value="DD-peptidase/beta-lactamase superfamily"/>
    <property type="match status" value="1"/>
</dbReference>
<dbReference type="InterPro" id="IPR050789">
    <property type="entry name" value="Diverse_Enzym_Activities"/>
</dbReference>
<dbReference type="GO" id="GO:0016787">
    <property type="term" value="F:hydrolase activity"/>
    <property type="evidence" value="ECO:0007669"/>
    <property type="project" value="UniProtKB-KW"/>
</dbReference>
<feature type="domain" description="Beta-lactamase-related" evidence="1">
    <location>
        <begin position="167"/>
        <end position="441"/>
    </location>
</feature>
<comment type="caution">
    <text evidence="2">The sequence shown here is derived from an EMBL/GenBank/DDBJ whole genome shotgun (WGS) entry which is preliminary data.</text>
</comment>
<proteinExistence type="predicted"/>
<dbReference type="InterPro" id="IPR012338">
    <property type="entry name" value="Beta-lactam/transpept-like"/>
</dbReference>
<organism evidence="2 3">
    <name type="scientific">OM182 bacterium MED-G28</name>
    <dbReference type="NCBI Taxonomy" id="1986256"/>
    <lineage>
        <taxon>Bacteria</taxon>
        <taxon>Pseudomonadati</taxon>
        <taxon>Pseudomonadota</taxon>
        <taxon>Gammaproteobacteria</taxon>
        <taxon>OMG group</taxon>
        <taxon>OM182 clade</taxon>
    </lineage>
</organism>
<dbReference type="Pfam" id="PF00144">
    <property type="entry name" value="Beta-lactamase"/>
    <property type="match status" value="1"/>
</dbReference>
<dbReference type="AlphaFoldDB" id="A0A2A5W7Z1"/>
<protein>
    <submittedName>
        <fullName evidence="2">Serine hydrolase</fullName>
    </submittedName>
</protein>
<keyword evidence="2" id="KW-0378">Hydrolase</keyword>
<dbReference type="InterPro" id="IPR001466">
    <property type="entry name" value="Beta-lactam-related"/>
</dbReference>
<reference evidence="2 3" key="1">
    <citation type="submission" date="2017-08" db="EMBL/GenBank/DDBJ databases">
        <title>Fine stratification of microbial communities through a metagenomic profile of the photic zone.</title>
        <authorList>
            <person name="Haro-Moreno J.M."/>
            <person name="Lopez-Perez M."/>
            <person name="De La Torre J."/>
            <person name="Picazo A."/>
            <person name="Camacho A."/>
            <person name="Rodriguez-Valera F."/>
        </authorList>
    </citation>
    <scope>NUCLEOTIDE SEQUENCE [LARGE SCALE GENOMIC DNA]</scope>
    <source>
        <strain evidence="2">MED-G28</strain>
    </source>
</reference>